<dbReference type="RefSeq" id="WP_018575826.1">
    <property type="nucleotide sequence ID" value="NZ_KB892381.1"/>
</dbReference>
<keyword evidence="3" id="KW-1185">Reference proteome</keyword>
<dbReference type="PATRIC" id="fig|1122169.6.peg.343"/>
<sequence>MITYLKTKGFNYWNQWIKKRKTVGNPQILEANKVYILPSGFGCAYGFLLLTLFSGAINYQISTVFLMTFLLAVIGLVSAWEAHANLKELSIKLIAIKDAQSGTPAQITVLIQGNHKMRYGLEFKLANQPASRLEKIPPEGIQYVLPIETSQRGCFPLPRIVISSLFPFGIFRVWGYASFDAHYYVYPEPVSPEFWPSPVSLHQARKRDIPGDDEIYDLKQVEDPWSQPNLIAWKIAAKGQGWYLKTRNNSEGDYWLFRLNDLPADNLESRLAHLSYWLVNAEADNRIYGLELGHYSSPFAQGEEHLQACLRQLATY</sequence>
<keyword evidence="1" id="KW-0472">Membrane</keyword>
<dbReference type="OrthoDB" id="5298497at2"/>
<keyword evidence="1 2" id="KW-0812">Transmembrane</keyword>
<proteinExistence type="predicted"/>
<gene>
    <name evidence="2" type="ORF">Lsha_0308</name>
</gene>
<organism evidence="2 3">
    <name type="scientific">Legionella shakespearei DSM 23087</name>
    <dbReference type="NCBI Taxonomy" id="1122169"/>
    <lineage>
        <taxon>Bacteria</taxon>
        <taxon>Pseudomonadati</taxon>
        <taxon>Pseudomonadota</taxon>
        <taxon>Gammaproteobacteria</taxon>
        <taxon>Legionellales</taxon>
        <taxon>Legionellaceae</taxon>
        <taxon>Legionella</taxon>
    </lineage>
</organism>
<dbReference type="EMBL" id="LNYW01000016">
    <property type="protein sequence ID" value="KTD64939.1"/>
    <property type="molecule type" value="Genomic_DNA"/>
</dbReference>
<reference evidence="2 3" key="1">
    <citation type="submission" date="2015-11" db="EMBL/GenBank/DDBJ databases">
        <title>Genomic analysis of 38 Legionella species identifies large and diverse effector repertoires.</title>
        <authorList>
            <person name="Burstein D."/>
            <person name="Amaro F."/>
            <person name="Zusman T."/>
            <person name="Lifshitz Z."/>
            <person name="Cohen O."/>
            <person name="Gilbert J.A."/>
            <person name="Pupko T."/>
            <person name="Shuman H.A."/>
            <person name="Segal G."/>
        </authorList>
    </citation>
    <scope>NUCLEOTIDE SEQUENCE [LARGE SCALE GENOMIC DNA]</scope>
    <source>
        <strain evidence="2 3">ATCC 49655</strain>
    </source>
</reference>
<feature type="transmembrane region" description="Helical" evidence="1">
    <location>
        <begin position="34"/>
        <end position="53"/>
    </location>
</feature>
<evidence type="ECO:0000313" key="3">
    <source>
        <dbReference type="Proteomes" id="UP000054600"/>
    </source>
</evidence>
<feature type="transmembrane region" description="Helical" evidence="1">
    <location>
        <begin position="59"/>
        <end position="80"/>
    </location>
</feature>
<name>A0A0W0Z756_9GAMM</name>
<protein>
    <submittedName>
        <fullName evidence="2">Transmembrane protein</fullName>
    </submittedName>
</protein>
<keyword evidence="1" id="KW-1133">Transmembrane helix</keyword>
<accession>A0A0W0Z756</accession>
<dbReference type="PANTHER" id="PTHR34351:SF1">
    <property type="entry name" value="SLR1927 PROTEIN"/>
    <property type="match status" value="1"/>
</dbReference>
<evidence type="ECO:0000256" key="1">
    <source>
        <dbReference type="SAM" id="Phobius"/>
    </source>
</evidence>
<dbReference type="Proteomes" id="UP000054600">
    <property type="component" value="Unassembled WGS sequence"/>
</dbReference>
<dbReference type="STRING" id="1122169.Lsha_0308"/>
<evidence type="ECO:0000313" key="2">
    <source>
        <dbReference type="EMBL" id="KTD64939.1"/>
    </source>
</evidence>
<dbReference type="PANTHER" id="PTHR34351">
    <property type="entry name" value="SLR1927 PROTEIN-RELATED"/>
    <property type="match status" value="1"/>
</dbReference>
<dbReference type="eggNOG" id="COG1721">
    <property type="taxonomic scope" value="Bacteria"/>
</dbReference>
<dbReference type="AlphaFoldDB" id="A0A0W0Z756"/>
<comment type="caution">
    <text evidence="2">The sequence shown here is derived from an EMBL/GenBank/DDBJ whole genome shotgun (WGS) entry which is preliminary data.</text>
</comment>